<dbReference type="EMBL" id="GGEC01046860">
    <property type="protein sequence ID" value="MBX27344.1"/>
    <property type="molecule type" value="Transcribed_RNA"/>
</dbReference>
<proteinExistence type="predicted"/>
<evidence type="ECO:0000313" key="1">
    <source>
        <dbReference type="EMBL" id="MBX27344.1"/>
    </source>
</evidence>
<name>A0A2P2MAW6_RHIMU</name>
<organism evidence="1">
    <name type="scientific">Rhizophora mucronata</name>
    <name type="common">Asiatic mangrove</name>
    <dbReference type="NCBI Taxonomy" id="61149"/>
    <lineage>
        <taxon>Eukaryota</taxon>
        <taxon>Viridiplantae</taxon>
        <taxon>Streptophyta</taxon>
        <taxon>Embryophyta</taxon>
        <taxon>Tracheophyta</taxon>
        <taxon>Spermatophyta</taxon>
        <taxon>Magnoliopsida</taxon>
        <taxon>eudicotyledons</taxon>
        <taxon>Gunneridae</taxon>
        <taxon>Pentapetalae</taxon>
        <taxon>rosids</taxon>
        <taxon>fabids</taxon>
        <taxon>Malpighiales</taxon>
        <taxon>Rhizophoraceae</taxon>
        <taxon>Rhizophora</taxon>
    </lineage>
</organism>
<sequence length="10" mass="1061">MGQSKARLGN</sequence>
<reference evidence="1" key="1">
    <citation type="submission" date="2018-02" db="EMBL/GenBank/DDBJ databases">
        <title>Rhizophora mucronata_Transcriptome.</title>
        <authorList>
            <person name="Meera S.P."/>
            <person name="Sreeshan A."/>
            <person name="Augustine A."/>
        </authorList>
    </citation>
    <scope>NUCLEOTIDE SEQUENCE</scope>
    <source>
        <tissue evidence="1">Leaf</tissue>
    </source>
</reference>
<protein>
    <submittedName>
        <fullName evidence="1">Uncharacterized protein</fullName>
    </submittedName>
</protein>
<accession>A0A2P2MAW6</accession>